<evidence type="ECO:0000313" key="3">
    <source>
        <dbReference type="EMBL" id="AHB32410.1"/>
    </source>
</evidence>
<feature type="domain" description="Glycosyl transferase family 1" evidence="2">
    <location>
        <begin position="189"/>
        <end position="346"/>
    </location>
</feature>
<dbReference type="RefSeq" id="WP_049594584.1">
    <property type="nucleotide sequence ID" value="NZ_CP021342.1"/>
</dbReference>
<dbReference type="PANTHER" id="PTHR46401">
    <property type="entry name" value="GLYCOSYLTRANSFERASE WBBK-RELATED"/>
    <property type="match status" value="1"/>
</dbReference>
<dbReference type="PATRIC" id="fig|470.1579.peg.1516"/>
<dbReference type="Gene3D" id="3.40.50.2000">
    <property type="entry name" value="Glycogen Phosphorylase B"/>
    <property type="match status" value="1"/>
</dbReference>
<dbReference type="InterPro" id="IPR001296">
    <property type="entry name" value="Glyco_trans_1"/>
</dbReference>
<evidence type="ECO:0000259" key="2">
    <source>
        <dbReference type="Pfam" id="PF00534"/>
    </source>
</evidence>
<keyword evidence="1" id="KW-0808">Transferase</keyword>
<name>V5RCE0_ACIBA</name>
<gene>
    <name evidence="3" type="primary">gtr155</name>
</gene>
<dbReference type="PANTHER" id="PTHR46401:SF2">
    <property type="entry name" value="GLYCOSYLTRANSFERASE WBBK-RELATED"/>
    <property type="match status" value="1"/>
</dbReference>
<protein>
    <submittedName>
        <fullName evidence="3">Gtr155</fullName>
    </submittedName>
</protein>
<dbReference type="GO" id="GO:0009103">
    <property type="term" value="P:lipopolysaccharide biosynthetic process"/>
    <property type="evidence" value="ECO:0007669"/>
    <property type="project" value="TreeGrafter"/>
</dbReference>
<evidence type="ECO:0000256" key="1">
    <source>
        <dbReference type="ARBA" id="ARBA00022679"/>
    </source>
</evidence>
<accession>V5RCE0</accession>
<dbReference type="SUPFAM" id="SSF53756">
    <property type="entry name" value="UDP-Glycosyltransferase/glycogen phosphorylase"/>
    <property type="match status" value="1"/>
</dbReference>
<dbReference type="CDD" id="cd03801">
    <property type="entry name" value="GT4_PimA-like"/>
    <property type="match status" value="1"/>
</dbReference>
<dbReference type="AlphaFoldDB" id="V5RCE0"/>
<dbReference type="Pfam" id="PF00534">
    <property type="entry name" value="Glycos_transf_1"/>
    <property type="match status" value="1"/>
</dbReference>
<reference evidence="3" key="1">
    <citation type="journal article" date="2013" name="PLoS ONE">
        <title>Diversity in the major polysaccharide antigen of Acinetobacter baumannii assessed by DNA sequencing, and development of a molecular serotyping scheme.</title>
        <authorList>
            <person name="Hu D."/>
            <person name="Liu B."/>
            <person name="Dijkshoorn L."/>
            <person name="Wang L."/>
            <person name="Reeves P.R."/>
        </authorList>
    </citation>
    <scope>NUCLEOTIDE SEQUENCE</scope>
    <source>
        <strain evidence="3">LUH5540</strain>
    </source>
</reference>
<proteinExistence type="predicted"/>
<dbReference type="GO" id="GO:0016757">
    <property type="term" value="F:glycosyltransferase activity"/>
    <property type="evidence" value="ECO:0007669"/>
    <property type="project" value="InterPro"/>
</dbReference>
<sequence>MKIAYCIRENWKSTLGGDVVQMLQTKAEIEKNYDVEIQVMETYQDLKKFQPDIVHIFNMQTLEESSKYLSEAKELGCITVLSTIYWDLSHARFIVNFAKFGIFCNGEGFRNLYHLYNHSEAFISKIIGKPTSATNKYKNRVKNFLKEFDIFLPNSEEEMQIINKLFNEAYTNYSVIPNSVDFDKFLFSNNSNRNGFISAARIEPIKNQLMLAKIAKRNAYNLTLVGGFTENNINYVNKVRSICENQSKIELITQNIDQKILGNMFQQHKVHILASFRESPGLSSLEAIGSGLNLVVSESDFCPTHTYFDSLIDKHVFICDPYSEKSIHQAMKLAHESQSPEANLIKRFSWHNTAVQTYQVYSKFIC</sequence>
<organism evidence="3">
    <name type="scientific">Acinetobacter baumannii</name>
    <dbReference type="NCBI Taxonomy" id="470"/>
    <lineage>
        <taxon>Bacteria</taxon>
        <taxon>Pseudomonadati</taxon>
        <taxon>Pseudomonadota</taxon>
        <taxon>Gammaproteobacteria</taxon>
        <taxon>Moraxellales</taxon>
        <taxon>Moraxellaceae</taxon>
        <taxon>Acinetobacter</taxon>
        <taxon>Acinetobacter calcoaceticus/baumannii complex</taxon>
    </lineage>
</organism>
<dbReference type="EMBL" id="KC526902">
    <property type="protein sequence ID" value="AHB32410.1"/>
    <property type="molecule type" value="Genomic_DNA"/>
</dbReference>